<reference evidence="1 2" key="1">
    <citation type="journal article" date="2019" name="Sci. Rep.">
        <title>Orb-weaving spider Araneus ventricosus genome elucidates the spidroin gene catalogue.</title>
        <authorList>
            <person name="Kono N."/>
            <person name="Nakamura H."/>
            <person name="Ohtoshi R."/>
            <person name="Moran D.A.P."/>
            <person name="Shinohara A."/>
            <person name="Yoshida Y."/>
            <person name="Fujiwara M."/>
            <person name="Mori M."/>
            <person name="Tomita M."/>
            <person name="Arakawa K."/>
        </authorList>
    </citation>
    <scope>NUCLEOTIDE SEQUENCE [LARGE SCALE GENOMIC DNA]</scope>
</reference>
<keyword evidence="2" id="KW-1185">Reference proteome</keyword>
<comment type="caution">
    <text evidence="1">The sequence shown here is derived from an EMBL/GenBank/DDBJ whole genome shotgun (WGS) entry which is preliminary data.</text>
</comment>
<sequence length="89" mass="10066">MLLESEFGGKQPPGLVLNGRWARRLQLGATVLSASRTTQIRPLLVLQYLKSFRKAKAHFHGRPSERAELGIHLRVGYLKFNPTQPISMK</sequence>
<protein>
    <submittedName>
        <fullName evidence="1">Uncharacterized protein</fullName>
    </submittedName>
</protein>
<evidence type="ECO:0000313" key="2">
    <source>
        <dbReference type="Proteomes" id="UP000499080"/>
    </source>
</evidence>
<dbReference type="Proteomes" id="UP000499080">
    <property type="component" value="Unassembled WGS sequence"/>
</dbReference>
<dbReference type="AlphaFoldDB" id="A0A4Y2UAR8"/>
<dbReference type="EMBL" id="BGPR01035210">
    <property type="protein sequence ID" value="GBO09928.1"/>
    <property type="molecule type" value="Genomic_DNA"/>
</dbReference>
<accession>A0A4Y2UAR8</accession>
<name>A0A4Y2UAR8_ARAVE</name>
<organism evidence="1 2">
    <name type="scientific">Araneus ventricosus</name>
    <name type="common">Orbweaver spider</name>
    <name type="synonym">Epeira ventricosa</name>
    <dbReference type="NCBI Taxonomy" id="182803"/>
    <lineage>
        <taxon>Eukaryota</taxon>
        <taxon>Metazoa</taxon>
        <taxon>Ecdysozoa</taxon>
        <taxon>Arthropoda</taxon>
        <taxon>Chelicerata</taxon>
        <taxon>Arachnida</taxon>
        <taxon>Araneae</taxon>
        <taxon>Araneomorphae</taxon>
        <taxon>Entelegynae</taxon>
        <taxon>Araneoidea</taxon>
        <taxon>Araneidae</taxon>
        <taxon>Araneus</taxon>
    </lineage>
</organism>
<gene>
    <name evidence="1" type="ORF">AVEN_25139_1</name>
</gene>
<proteinExistence type="predicted"/>
<evidence type="ECO:0000313" key="1">
    <source>
        <dbReference type="EMBL" id="GBO09928.1"/>
    </source>
</evidence>